<feature type="region of interest" description="Disordered" evidence="1">
    <location>
        <begin position="131"/>
        <end position="155"/>
    </location>
</feature>
<organism evidence="2 3">
    <name type="scientific">Alcaligenes xylosoxydans xylosoxydans</name>
    <name type="common">Achromobacter xylosoxidans</name>
    <dbReference type="NCBI Taxonomy" id="85698"/>
    <lineage>
        <taxon>Bacteria</taxon>
        <taxon>Pseudomonadati</taxon>
        <taxon>Pseudomonadota</taxon>
        <taxon>Betaproteobacteria</taxon>
        <taxon>Burkholderiales</taxon>
        <taxon>Alcaligenaceae</taxon>
        <taxon>Achromobacter</taxon>
    </lineage>
</organism>
<evidence type="ECO:0000313" key="2">
    <source>
        <dbReference type="EMBL" id="RPJ92666.1"/>
    </source>
</evidence>
<dbReference type="RefSeq" id="WP_118931942.1">
    <property type="nucleotide sequence ID" value="NZ_CP061008.1"/>
</dbReference>
<name>A0A424WHB0_ALCXX</name>
<evidence type="ECO:0000256" key="1">
    <source>
        <dbReference type="SAM" id="MobiDB-lite"/>
    </source>
</evidence>
<dbReference type="AlphaFoldDB" id="A0A424WHB0"/>
<accession>A0A424WHB0</accession>
<feature type="compositionally biased region" description="Acidic residues" evidence="1">
    <location>
        <begin position="131"/>
        <end position="141"/>
    </location>
</feature>
<dbReference type="EMBL" id="QVXO01000006">
    <property type="protein sequence ID" value="RPJ92666.1"/>
    <property type="molecule type" value="Genomic_DNA"/>
</dbReference>
<reference evidence="2 3" key="1">
    <citation type="submission" date="2018-08" db="EMBL/GenBank/DDBJ databases">
        <title>Achromobacter xylosoxidans Genome sequencing and assembly.</title>
        <authorList>
            <person name="Wang R."/>
            <person name="Rensing C."/>
            <person name="Li Y."/>
        </authorList>
    </citation>
    <scope>NUCLEOTIDE SEQUENCE [LARGE SCALE GENOMIC DNA]</scope>
    <source>
        <strain evidence="2 3">GD003A</strain>
    </source>
</reference>
<evidence type="ECO:0008006" key="4">
    <source>
        <dbReference type="Google" id="ProtNLM"/>
    </source>
</evidence>
<gene>
    <name evidence="2" type="ORF">DY367_05945</name>
</gene>
<proteinExistence type="predicted"/>
<feature type="compositionally biased region" description="Low complexity" evidence="1">
    <location>
        <begin position="142"/>
        <end position="155"/>
    </location>
</feature>
<evidence type="ECO:0000313" key="3">
    <source>
        <dbReference type="Proteomes" id="UP000285324"/>
    </source>
</evidence>
<protein>
    <recommendedName>
        <fullName evidence="4">Molecular chaperone DnaJ</fullName>
    </recommendedName>
</protein>
<dbReference type="Proteomes" id="UP000285324">
    <property type="component" value="Unassembled WGS sequence"/>
</dbReference>
<comment type="caution">
    <text evidence="2">The sequence shown here is derived from an EMBL/GenBank/DDBJ whole genome shotgun (WGS) entry which is preliminary data.</text>
</comment>
<dbReference type="OrthoDB" id="114754at2"/>
<sequence length="278" mass="30204">MQENTSAALPASGTPQRQRFESLARTLEEQRARLRGWQAVLPEYQKKYEDVLAPLETVEVELKAKLVACFDHACKQKELTKAERALASEIAAQLAQETLDVIVLDGTPAECDTDRLKALYLKHAGSDYDASAEDVQDEGGVEVEAPPAQAAAGRAAPAPETLAEIDALAAAGPDGLAGVDEERYAQYNQALDAQLAVLAGDIAAAEDGFKAKYHFDPAQSIDPADLMEDLDAEIADAEEYIGELEFELSQFVDMQQVKAWLKAMKQQLAATRRREGRG</sequence>